<evidence type="ECO:0000313" key="3">
    <source>
        <dbReference type="Proteomes" id="UP000886653"/>
    </source>
</evidence>
<sequence>MKNEEVDLNPNHNNSSSSITNWAKTHLLNHHHQPNPKIPTWPPQEWFTSKNHINTLRRLPPPLPTSSHQSSYNNQSDDGSNTVFSDAISSHSNQFIQSTSHNISSDHHHHHHHIIKPSDVHDSVPVTESPSNTVSFAPLNQSQLPEQADQDFVQMMESPSNTVSFAPLNQQHSDRITINPINDSSLSTSPPLQTTTSSPQTTLNNEVPKSSPPIPPRSPNLMGNIKKKNHHPPPIHPNLIKEIGVKETLDAQSYRNEEGYKQVNQYILKHVR</sequence>
<feature type="region of interest" description="Disordered" evidence="1">
    <location>
        <begin position="102"/>
        <end position="136"/>
    </location>
</feature>
<feature type="region of interest" description="Disordered" evidence="1">
    <location>
        <begin position="55"/>
        <end position="85"/>
    </location>
</feature>
<dbReference type="AlphaFoldDB" id="A0A9P6NJ20"/>
<protein>
    <submittedName>
        <fullName evidence="2">Uncharacterized protein</fullName>
    </submittedName>
</protein>
<gene>
    <name evidence="2" type="ORF">CROQUDRAFT_591729</name>
</gene>
<comment type="caution">
    <text evidence="2">The sequence shown here is derived from an EMBL/GenBank/DDBJ whole genome shotgun (WGS) entry which is preliminary data.</text>
</comment>
<proteinExistence type="predicted"/>
<evidence type="ECO:0000256" key="1">
    <source>
        <dbReference type="SAM" id="MobiDB-lite"/>
    </source>
</evidence>
<accession>A0A9P6NJ20</accession>
<name>A0A9P6NJ20_9BASI</name>
<feature type="compositionally biased region" description="Low complexity" evidence="1">
    <location>
        <begin position="184"/>
        <end position="203"/>
    </location>
</feature>
<feature type="region of interest" description="Disordered" evidence="1">
    <location>
        <begin position="178"/>
        <end position="238"/>
    </location>
</feature>
<keyword evidence="3" id="KW-1185">Reference proteome</keyword>
<dbReference type="Proteomes" id="UP000886653">
    <property type="component" value="Unassembled WGS sequence"/>
</dbReference>
<feature type="compositionally biased region" description="Polar residues" evidence="1">
    <location>
        <begin position="126"/>
        <end position="136"/>
    </location>
</feature>
<feature type="compositionally biased region" description="Polar residues" evidence="1">
    <location>
        <begin position="65"/>
        <end position="85"/>
    </location>
</feature>
<dbReference type="EMBL" id="MU167284">
    <property type="protein sequence ID" value="KAG0145039.1"/>
    <property type="molecule type" value="Genomic_DNA"/>
</dbReference>
<reference evidence="2" key="1">
    <citation type="submission" date="2013-11" db="EMBL/GenBank/DDBJ databases">
        <title>Genome sequence of the fusiform rust pathogen reveals effectors for host alternation and coevolution with pine.</title>
        <authorList>
            <consortium name="DOE Joint Genome Institute"/>
            <person name="Smith K."/>
            <person name="Pendleton A."/>
            <person name="Kubisiak T."/>
            <person name="Anderson C."/>
            <person name="Salamov A."/>
            <person name="Aerts A."/>
            <person name="Riley R."/>
            <person name="Clum A."/>
            <person name="Lindquist E."/>
            <person name="Ence D."/>
            <person name="Campbell M."/>
            <person name="Kronenberg Z."/>
            <person name="Feau N."/>
            <person name="Dhillon B."/>
            <person name="Hamelin R."/>
            <person name="Burleigh J."/>
            <person name="Smith J."/>
            <person name="Yandell M."/>
            <person name="Nelson C."/>
            <person name="Grigoriev I."/>
            <person name="Davis J."/>
        </authorList>
    </citation>
    <scope>NUCLEOTIDE SEQUENCE</scope>
    <source>
        <strain evidence="2">G11</strain>
    </source>
</reference>
<evidence type="ECO:0000313" key="2">
    <source>
        <dbReference type="EMBL" id="KAG0145039.1"/>
    </source>
</evidence>
<organism evidence="2 3">
    <name type="scientific">Cronartium quercuum f. sp. fusiforme G11</name>
    <dbReference type="NCBI Taxonomy" id="708437"/>
    <lineage>
        <taxon>Eukaryota</taxon>
        <taxon>Fungi</taxon>
        <taxon>Dikarya</taxon>
        <taxon>Basidiomycota</taxon>
        <taxon>Pucciniomycotina</taxon>
        <taxon>Pucciniomycetes</taxon>
        <taxon>Pucciniales</taxon>
        <taxon>Coleosporiaceae</taxon>
        <taxon>Cronartium</taxon>
    </lineage>
</organism>